<name>A0A7H1BKX8_9ACTN</name>
<dbReference type="Pfam" id="PF00698">
    <property type="entry name" value="Acyl_transf_1"/>
    <property type="match status" value="1"/>
</dbReference>
<gene>
    <name evidence="7" type="primary">fabD</name>
    <name evidence="7" type="ORF">IAG42_36355</name>
</gene>
<comment type="similarity">
    <text evidence="4">Belongs to the fabD family.</text>
</comment>
<dbReference type="PANTHER" id="PTHR42681:SF1">
    <property type="entry name" value="MALONYL-COA-ACYL CARRIER PROTEIN TRANSACYLASE, MITOCHONDRIAL"/>
    <property type="match status" value="1"/>
</dbReference>
<dbReference type="GO" id="GO:0005829">
    <property type="term" value="C:cytosol"/>
    <property type="evidence" value="ECO:0007669"/>
    <property type="project" value="TreeGrafter"/>
</dbReference>
<feature type="active site" evidence="5">
    <location>
        <position position="88"/>
    </location>
</feature>
<dbReference type="GO" id="GO:0004314">
    <property type="term" value="F:[acyl-carrier-protein] S-malonyltransferase activity"/>
    <property type="evidence" value="ECO:0007669"/>
    <property type="project" value="UniProtKB-EC"/>
</dbReference>
<keyword evidence="7" id="KW-0614">Plasmid</keyword>
<dbReference type="Gene3D" id="3.30.70.250">
    <property type="entry name" value="Malonyl-CoA ACP transacylase, ACP-binding"/>
    <property type="match status" value="1"/>
</dbReference>
<evidence type="ECO:0000256" key="4">
    <source>
        <dbReference type="PIRNR" id="PIRNR000446"/>
    </source>
</evidence>
<keyword evidence="2 4" id="KW-0012">Acyltransferase</keyword>
<dbReference type="SMART" id="SM00827">
    <property type="entry name" value="PKS_AT"/>
    <property type="match status" value="1"/>
</dbReference>
<geneLocation type="plasmid" evidence="7 8">
    <name>unnamed1</name>
</geneLocation>
<dbReference type="SUPFAM" id="SSF55048">
    <property type="entry name" value="Probable ACP-binding domain of malonyl-CoA ACP transacylase"/>
    <property type="match status" value="1"/>
</dbReference>
<protein>
    <recommendedName>
        <fullName evidence="4">Malonyl CoA-acyl carrier protein transacylase</fullName>
        <ecNumber evidence="4">2.3.1.39</ecNumber>
    </recommendedName>
</protein>
<dbReference type="Proteomes" id="UP000516428">
    <property type="component" value="Plasmid unnamed1"/>
</dbReference>
<evidence type="ECO:0000313" key="7">
    <source>
        <dbReference type="EMBL" id="QNS09383.1"/>
    </source>
</evidence>
<evidence type="ECO:0000256" key="3">
    <source>
        <dbReference type="ARBA" id="ARBA00048462"/>
    </source>
</evidence>
<proteinExistence type="inferred from homology"/>
<dbReference type="Gene3D" id="3.40.366.10">
    <property type="entry name" value="Malonyl-Coenzyme A Acyl Carrier Protein, domain 2"/>
    <property type="match status" value="1"/>
</dbReference>
<dbReference type="SUPFAM" id="SSF52151">
    <property type="entry name" value="FabD/lysophospholipase-like"/>
    <property type="match status" value="1"/>
</dbReference>
<feature type="active site" evidence="5">
    <location>
        <position position="193"/>
    </location>
</feature>
<evidence type="ECO:0000259" key="6">
    <source>
        <dbReference type="SMART" id="SM00827"/>
    </source>
</evidence>
<dbReference type="InterPro" id="IPR016035">
    <property type="entry name" value="Acyl_Trfase/lysoPLipase"/>
</dbReference>
<reference evidence="7 8" key="1">
    <citation type="submission" date="2020-09" db="EMBL/GenBank/DDBJ databases">
        <title>A novel species.</title>
        <authorList>
            <person name="Gao J."/>
        </authorList>
    </citation>
    <scope>NUCLEOTIDE SEQUENCE [LARGE SCALE GENOMIC DNA]</scope>
    <source>
        <strain evidence="7 8">CRXT-Y-14</strain>
        <plasmid evidence="7 8">unnamed1</plasmid>
    </source>
</reference>
<keyword evidence="1 4" id="KW-0808">Transferase</keyword>
<evidence type="ECO:0000256" key="5">
    <source>
        <dbReference type="PIRSR" id="PIRSR000446-1"/>
    </source>
</evidence>
<dbReference type="PIRSF" id="PIRSF000446">
    <property type="entry name" value="Mct"/>
    <property type="match status" value="1"/>
</dbReference>
<keyword evidence="8" id="KW-1185">Reference proteome</keyword>
<dbReference type="InterPro" id="IPR016036">
    <property type="entry name" value="Malonyl_transacylase_ACP-bd"/>
</dbReference>
<dbReference type="GO" id="GO:0006633">
    <property type="term" value="P:fatty acid biosynthetic process"/>
    <property type="evidence" value="ECO:0007669"/>
    <property type="project" value="TreeGrafter"/>
</dbReference>
<dbReference type="AlphaFoldDB" id="A0A7H1BKX8"/>
<accession>A0A7H1BKX8</accession>
<sequence>MTRILMFPGQGAQSVGMGRDLFARFPDLVREADDVLGYSLSRLCLEDPEGQLGNTRYTQPALFAVGALAHRAYLEDGGEPADLAVGHSLGEYNALHAAGAFGFADGLRLVAARAAAMAEITGGGMSAVVGLPETRLRFLLMRAGFATLDLANLNTPGQIVLAGPVDDLAEVGPILEDAGARMVRRLDVSGPFHSRYMAPAAERLEPVVARTVFAPLAFPVIANATARPYAQDLVGATLLQQIHQPVRWHETVAAILDEVHGPEPEFTEIGTGRVLAGLLRQIRRERDQARVPAGAGAR</sequence>
<evidence type="ECO:0000256" key="1">
    <source>
        <dbReference type="ARBA" id="ARBA00022679"/>
    </source>
</evidence>
<dbReference type="EMBL" id="CP061282">
    <property type="protein sequence ID" value="QNS09383.1"/>
    <property type="molecule type" value="Genomic_DNA"/>
</dbReference>
<comment type="catalytic activity">
    <reaction evidence="3 4">
        <text>holo-[ACP] + malonyl-CoA = malonyl-[ACP] + CoA</text>
        <dbReference type="Rhea" id="RHEA:41792"/>
        <dbReference type="Rhea" id="RHEA-COMP:9623"/>
        <dbReference type="Rhea" id="RHEA-COMP:9685"/>
        <dbReference type="ChEBI" id="CHEBI:57287"/>
        <dbReference type="ChEBI" id="CHEBI:57384"/>
        <dbReference type="ChEBI" id="CHEBI:64479"/>
        <dbReference type="ChEBI" id="CHEBI:78449"/>
        <dbReference type="EC" id="2.3.1.39"/>
    </reaction>
</comment>
<feature type="domain" description="Malonyl-CoA:ACP transacylase (MAT)" evidence="6">
    <location>
        <begin position="6"/>
        <end position="298"/>
    </location>
</feature>
<dbReference type="InterPro" id="IPR024925">
    <property type="entry name" value="Malonyl_CoA-ACP_transAc"/>
</dbReference>
<dbReference type="KEGG" id="sxn:IAG42_36355"/>
<evidence type="ECO:0000313" key="8">
    <source>
        <dbReference type="Proteomes" id="UP000516428"/>
    </source>
</evidence>
<organism evidence="7 8">
    <name type="scientific">Streptomyces xanthii</name>
    <dbReference type="NCBI Taxonomy" id="2768069"/>
    <lineage>
        <taxon>Bacteria</taxon>
        <taxon>Bacillati</taxon>
        <taxon>Actinomycetota</taxon>
        <taxon>Actinomycetes</taxon>
        <taxon>Kitasatosporales</taxon>
        <taxon>Streptomycetaceae</taxon>
        <taxon>Streptomyces</taxon>
    </lineage>
</organism>
<dbReference type="InterPro" id="IPR001227">
    <property type="entry name" value="Ac_transferase_dom_sf"/>
</dbReference>
<dbReference type="NCBIfam" id="TIGR00128">
    <property type="entry name" value="fabD"/>
    <property type="match status" value="1"/>
</dbReference>
<dbReference type="InterPro" id="IPR014043">
    <property type="entry name" value="Acyl_transferase_dom"/>
</dbReference>
<dbReference type="InterPro" id="IPR050858">
    <property type="entry name" value="Mal-CoA-ACP_Trans/PKS_FabD"/>
</dbReference>
<dbReference type="InterPro" id="IPR004410">
    <property type="entry name" value="Malonyl_CoA-ACP_transAc_FabD"/>
</dbReference>
<dbReference type="EC" id="2.3.1.39" evidence="4"/>
<evidence type="ECO:0000256" key="2">
    <source>
        <dbReference type="ARBA" id="ARBA00023315"/>
    </source>
</evidence>
<dbReference type="PANTHER" id="PTHR42681">
    <property type="entry name" value="MALONYL-COA-ACYL CARRIER PROTEIN TRANSACYLASE, MITOCHONDRIAL"/>
    <property type="match status" value="1"/>
</dbReference>